<name>A0A0W8FJ47_9ZZZZ</name>
<protein>
    <submittedName>
        <fullName evidence="3">Prefoldin alpha subunit (Gimc alpha subunit)</fullName>
    </submittedName>
</protein>
<dbReference type="EMBL" id="LNQE01001125">
    <property type="protein sequence ID" value="KUG20943.1"/>
    <property type="molecule type" value="Genomic_DNA"/>
</dbReference>
<dbReference type="InterPro" id="IPR009053">
    <property type="entry name" value="Prefoldin"/>
</dbReference>
<dbReference type="PANTHER" id="PTHR12674">
    <property type="entry name" value="PREFOLDIN SUBUNIT 5"/>
    <property type="match status" value="1"/>
</dbReference>
<keyword evidence="2" id="KW-0175">Coiled coil</keyword>
<dbReference type="InterPro" id="IPR011599">
    <property type="entry name" value="PFD_alpha_archaea"/>
</dbReference>
<proteinExistence type="inferred from homology"/>
<evidence type="ECO:0000313" key="3">
    <source>
        <dbReference type="EMBL" id="KUG20943.1"/>
    </source>
</evidence>
<dbReference type="SUPFAM" id="SSF46579">
    <property type="entry name" value="Prefoldin"/>
    <property type="match status" value="1"/>
</dbReference>
<comment type="caution">
    <text evidence="3">The sequence shown here is derived from an EMBL/GenBank/DDBJ whole genome shotgun (WGS) entry which is preliminary data.</text>
</comment>
<dbReference type="InterPro" id="IPR004127">
    <property type="entry name" value="Prefoldin_subunit_alpha"/>
</dbReference>
<accession>A0A0W8FJ47</accession>
<dbReference type="PANTHER" id="PTHR12674:SF2">
    <property type="entry name" value="PREFOLDIN SUBUNIT 5"/>
    <property type="match status" value="1"/>
</dbReference>
<dbReference type="GO" id="GO:0005737">
    <property type="term" value="C:cytoplasm"/>
    <property type="evidence" value="ECO:0007669"/>
    <property type="project" value="TreeGrafter"/>
</dbReference>
<organism evidence="3">
    <name type="scientific">hydrocarbon metagenome</name>
    <dbReference type="NCBI Taxonomy" id="938273"/>
    <lineage>
        <taxon>unclassified sequences</taxon>
        <taxon>metagenomes</taxon>
        <taxon>ecological metagenomes</taxon>
    </lineage>
</organism>
<dbReference type="Pfam" id="PF02996">
    <property type="entry name" value="Prefoldin"/>
    <property type="match status" value="1"/>
</dbReference>
<dbReference type="AlphaFoldDB" id="A0A0W8FJ47"/>
<dbReference type="GO" id="GO:0051082">
    <property type="term" value="F:unfolded protein binding"/>
    <property type="evidence" value="ECO:0007669"/>
    <property type="project" value="InterPro"/>
</dbReference>
<dbReference type="CDD" id="cd23160">
    <property type="entry name" value="Prefoldin_alpha_GimC"/>
    <property type="match status" value="1"/>
</dbReference>
<comment type="similarity">
    <text evidence="1">Belongs to the prefoldin subunit alpha family.</text>
</comment>
<sequence length="135" mass="14969">MYLNEYGQQMEIISQQLNLIEQQRMDAMAAVESLQTLEQSEDGIVLLPLGGGAIVRAQVIDPGHVLVNIGADVVVERTSKDAAEYLRDRMTELEALGKKMADSLEQLRIQANELTRRLEAAYQKVQQAQQARGGS</sequence>
<evidence type="ECO:0000256" key="1">
    <source>
        <dbReference type="ARBA" id="ARBA00010048"/>
    </source>
</evidence>
<gene>
    <name evidence="3" type="ORF">ASZ90_009316</name>
</gene>
<dbReference type="GO" id="GO:0016272">
    <property type="term" value="C:prefoldin complex"/>
    <property type="evidence" value="ECO:0007669"/>
    <property type="project" value="InterPro"/>
</dbReference>
<evidence type="ECO:0000256" key="2">
    <source>
        <dbReference type="SAM" id="Coils"/>
    </source>
</evidence>
<feature type="coiled-coil region" evidence="2">
    <location>
        <begin position="97"/>
        <end position="131"/>
    </location>
</feature>
<reference evidence="3" key="1">
    <citation type="journal article" date="2015" name="Proc. Natl. Acad. Sci. U.S.A.">
        <title>Networks of energetic and metabolic interactions define dynamics in microbial communities.</title>
        <authorList>
            <person name="Embree M."/>
            <person name="Liu J.K."/>
            <person name="Al-Bassam M.M."/>
            <person name="Zengler K."/>
        </authorList>
    </citation>
    <scope>NUCLEOTIDE SEQUENCE</scope>
</reference>
<dbReference type="GO" id="GO:0006457">
    <property type="term" value="P:protein folding"/>
    <property type="evidence" value="ECO:0007669"/>
    <property type="project" value="InterPro"/>
</dbReference>
<dbReference type="Gene3D" id="1.10.287.370">
    <property type="match status" value="1"/>
</dbReference>
<dbReference type="HAMAP" id="MF_00308">
    <property type="entry name" value="PfdA"/>
    <property type="match status" value="1"/>
</dbReference>
<dbReference type="NCBIfam" id="TIGR00293">
    <property type="entry name" value="prefoldin subunit alpha"/>
    <property type="match status" value="1"/>
</dbReference>